<protein>
    <recommendedName>
        <fullName evidence="2">DUF5666 domain-containing protein</fullName>
    </recommendedName>
</protein>
<name>A0A3B1CYG7_9ZZZZ</name>
<dbReference type="AlphaFoldDB" id="A0A3B1CYG7"/>
<evidence type="ECO:0000313" key="1">
    <source>
        <dbReference type="EMBL" id="VAX31611.1"/>
    </source>
</evidence>
<evidence type="ECO:0008006" key="2">
    <source>
        <dbReference type="Google" id="ProtNLM"/>
    </source>
</evidence>
<accession>A0A3B1CYG7</accession>
<organism evidence="1">
    <name type="scientific">hydrothermal vent metagenome</name>
    <dbReference type="NCBI Taxonomy" id="652676"/>
    <lineage>
        <taxon>unclassified sequences</taxon>
        <taxon>metagenomes</taxon>
        <taxon>ecological metagenomes</taxon>
    </lineage>
</organism>
<gene>
    <name evidence="1" type="ORF">MNBD_NITROSPIRAE01-1967</name>
</gene>
<reference evidence="1" key="1">
    <citation type="submission" date="2018-06" db="EMBL/GenBank/DDBJ databases">
        <authorList>
            <person name="Zhirakovskaya E."/>
        </authorList>
    </citation>
    <scope>NUCLEOTIDE SEQUENCE</scope>
</reference>
<dbReference type="EMBL" id="UOGF01000077">
    <property type="protein sequence ID" value="VAX31611.1"/>
    <property type="molecule type" value="Genomic_DNA"/>
</dbReference>
<dbReference type="PROSITE" id="PS51257">
    <property type="entry name" value="PROKAR_LIPOPROTEIN"/>
    <property type="match status" value="1"/>
</dbReference>
<sequence length="110" mass="12105">MKQITNIKKGISFLAILGLFVLAPVVASACSNLGPEKHMGVVLSVDPIKGTMALMDAETQETLHFVINESLLKKIHVNDRIIIRFQEEQDQLIAKDLEVHASKKGVSFHG</sequence>
<proteinExistence type="predicted"/>